<feature type="domain" description="GtrA/DPMS transmembrane" evidence="7">
    <location>
        <begin position="35"/>
        <end position="152"/>
    </location>
</feature>
<dbReference type="PANTHER" id="PTHR38459:SF5">
    <property type="entry name" value="CELL WALL TEICHOIC ACID GLYCOSYLATION PROTEIN GTCA"/>
    <property type="match status" value="1"/>
</dbReference>
<dbReference type="GO" id="GO:0000271">
    <property type="term" value="P:polysaccharide biosynthetic process"/>
    <property type="evidence" value="ECO:0007669"/>
    <property type="project" value="InterPro"/>
</dbReference>
<comment type="caution">
    <text evidence="9">The sequence shown here is derived from an EMBL/GenBank/DDBJ whole genome shotgun (WGS) entry which is preliminary data.</text>
</comment>
<dbReference type="AlphaFoldDB" id="A0A6L8TBQ8"/>
<feature type="transmembrane region" description="Helical" evidence="6">
    <location>
        <begin position="133"/>
        <end position="152"/>
    </location>
</feature>
<dbReference type="EMBL" id="JAKNDE010000018">
    <property type="protein sequence ID" value="MCG5034612.1"/>
    <property type="molecule type" value="Genomic_DNA"/>
</dbReference>
<dbReference type="InterPro" id="IPR051401">
    <property type="entry name" value="GtrA_CellWall_Glycosyl"/>
</dbReference>
<evidence type="ECO:0000256" key="5">
    <source>
        <dbReference type="ARBA" id="ARBA00023136"/>
    </source>
</evidence>
<feature type="transmembrane region" description="Helical" evidence="6">
    <location>
        <begin position="59"/>
        <end position="78"/>
    </location>
</feature>
<keyword evidence="5 6" id="KW-0472">Membrane</keyword>
<name>A0A6L8TBQ8_9FIRM</name>
<feature type="transmembrane region" description="Helical" evidence="6">
    <location>
        <begin position="32"/>
        <end position="53"/>
    </location>
</feature>
<proteinExistence type="inferred from homology"/>
<evidence type="ECO:0000313" key="10">
    <source>
        <dbReference type="Proteomes" id="UP000473323"/>
    </source>
</evidence>
<feature type="transmembrane region" description="Helical" evidence="6">
    <location>
        <begin position="107"/>
        <end position="127"/>
    </location>
</feature>
<keyword evidence="4 6" id="KW-1133">Transmembrane helix</keyword>
<organism evidence="9 10">
    <name type="scientific">Blautia massiliensis</name>
    <name type="common">ex Durand et al. 2017</name>
    <dbReference type="NCBI Taxonomy" id="1737424"/>
    <lineage>
        <taxon>Bacteria</taxon>
        <taxon>Bacillati</taxon>
        <taxon>Bacillota</taxon>
        <taxon>Clostridia</taxon>
        <taxon>Lachnospirales</taxon>
        <taxon>Lachnospiraceae</taxon>
        <taxon>Blautia</taxon>
    </lineage>
</organism>
<evidence type="ECO:0000313" key="8">
    <source>
        <dbReference type="EMBL" id="MCG5034612.1"/>
    </source>
</evidence>
<reference evidence="8" key="2">
    <citation type="submission" date="2022-01" db="EMBL/GenBank/DDBJ databases">
        <title>Collection of gut derived symbiotic bacterial strains cultured from healthy donors.</title>
        <authorList>
            <person name="Lin H."/>
            <person name="Kohout C."/>
            <person name="Waligurski E."/>
            <person name="Pamer E.G."/>
        </authorList>
    </citation>
    <scope>NUCLEOTIDE SEQUENCE</scope>
    <source>
        <strain evidence="8">DFI.1.11</strain>
    </source>
</reference>
<dbReference type="Pfam" id="PF04138">
    <property type="entry name" value="GtrA_DPMS_TM"/>
    <property type="match status" value="1"/>
</dbReference>
<comment type="similarity">
    <text evidence="2">Belongs to the GtrA family.</text>
</comment>
<dbReference type="PANTHER" id="PTHR38459">
    <property type="entry name" value="PROPHAGE BACTOPRENOL-LINKED GLUCOSE TRANSLOCASE HOMOLOG"/>
    <property type="match status" value="1"/>
</dbReference>
<evidence type="ECO:0000256" key="4">
    <source>
        <dbReference type="ARBA" id="ARBA00022989"/>
    </source>
</evidence>
<gene>
    <name evidence="9" type="ORF">GT694_05980</name>
    <name evidence="8" type="ORF">L0P48_13520</name>
</gene>
<evidence type="ECO:0000256" key="6">
    <source>
        <dbReference type="SAM" id="Phobius"/>
    </source>
</evidence>
<reference evidence="9 10" key="1">
    <citation type="journal article" date="2019" name="Nat. Med.">
        <title>A library of human gut bacterial isolates paired with longitudinal multiomics data enables mechanistic microbiome research.</title>
        <authorList>
            <person name="Poyet M."/>
            <person name="Groussin M."/>
            <person name="Gibbons S.M."/>
            <person name="Avila-Pacheco J."/>
            <person name="Jiang X."/>
            <person name="Kearney S.M."/>
            <person name="Perrotta A.R."/>
            <person name="Berdy B."/>
            <person name="Zhao S."/>
            <person name="Lieberman T.D."/>
            <person name="Swanson P.K."/>
            <person name="Smith M."/>
            <person name="Roesemann S."/>
            <person name="Alexander J.E."/>
            <person name="Rich S.A."/>
            <person name="Livny J."/>
            <person name="Vlamakis H."/>
            <person name="Clish C."/>
            <person name="Bullock K."/>
            <person name="Deik A."/>
            <person name="Scott J."/>
            <person name="Pierce K.A."/>
            <person name="Xavier R.J."/>
            <person name="Alm E.J."/>
        </authorList>
    </citation>
    <scope>NUCLEOTIDE SEQUENCE [LARGE SCALE GENOMIC DNA]</scope>
    <source>
        <strain evidence="9 10">BIOML-A4</strain>
    </source>
</reference>
<dbReference type="GO" id="GO:0005886">
    <property type="term" value="C:plasma membrane"/>
    <property type="evidence" value="ECO:0007669"/>
    <property type="project" value="TreeGrafter"/>
</dbReference>
<dbReference type="EMBL" id="WWVT01000006">
    <property type="protein sequence ID" value="MZL61608.1"/>
    <property type="molecule type" value="Genomic_DNA"/>
</dbReference>
<dbReference type="Proteomes" id="UP000473323">
    <property type="component" value="Unassembled WGS sequence"/>
</dbReference>
<dbReference type="RefSeq" id="WP_118071148.1">
    <property type="nucleotide sequence ID" value="NZ_JAAIUK010000011.1"/>
</dbReference>
<comment type="subcellular location">
    <subcellularLocation>
        <location evidence="1">Membrane</location>
        <topology evidence="1">Multi-pass membrane protein</topology>
    </subcellularLocation>
</comment>
<evidence type="ECO:0000259" key="7">
    <source>
        <dbReference type="Pfam" id="PF04138"/>
    </source>
</evidence>
<evidence type="ECO:0000313" key="9">
    <source>
        <dbReference type="EMBL" id="MZL61608.1"/>
    </source>
</evidence>
<accession>A0A6L8TBQ8</accession>
<sequence>MDMEEKRDIFDRLMHLPVLNIFEPFYKKHKEVLMYLFFGGITFFLNIALYAWLDGMLGINALIANVICWVVCVLFQYFTNRTWVFDGQVDSAAGFLKQMASFFGGRLFTLVVEEAILAVFITWLGFNSMAVKLIAQVVVIVLNYIISKLIVFKK</sequence>
<keyword evidence="3 6" id="KW-0812">Transmembrane</keyword>
<evidence type="ECO:0000256" key="3">
    <source>
        <dbReference type="ARBA" id="ARBA00022692"/>
    </source>
</evidence>
<protein>
    <submittedName>
        <fullName evidence="9">GtrA family protein</fullName>
    </submittedName>
</protein>
<dbReference type="Proteomes" id="UP001200089">
    <property type="component" value="Unassembled WGS sequence"/>
</dbReference>
<evidence type="ECO:0000256" key="1">
    <source>
        <dbReference type="ARBA" id="ARBA00004141"/>
    </source>
</evidence>
<dbReference type="InterPro" id="IPR007267">
    <property type="entry name" value="GtrA_DPMS_TM"/>
</dbReference>
<evidence type="ECO:0000256" key="2">
    <source>
        <dbReference type="ARBA" id="ARBA00009399"/>
    </source>
</evidence>